<gene>
    <name evidence="2" type="ORF">UFOPK3402_01241</name>
</gene>
<feature type="compositionally biased region" description="Basic and acidic residues" evidence="1">
    <location>
        <begin position="178"/>
        <end position="188"/>
    </location>
</feature>
<feature type="region of interest" description="Disordered" evidence="1">
    <location>
        <begin position="177"/>
        <end position="197"/>
    </location>
</feature>
<accession>A0A6J7EGA5</accession>
<name>A0A6J7EGA5_9ZZZZ</name>
<protein>
    <submittedName>
        <fullName evidence="2">Unannotated protein</fullName>
    </submittedName>
</protein>
<organism evidence="2">
    <name type="scientific">freshwater metagenome</name>
    <dbReference type="NCBI Taxonomy" id="449393"/>
    <lineage>
        <taxon>unclassified sequences</taxon>
        <taxon>metagenomes</taxon>
        <taxon>ecological metagenomes</taxon>
    </lineage>
</organism>
<evidence type="ECO:0000256" key="1">
    <source>
        <dbReference type="SAM" id="MobiDB-lite"/>
    </source>
</evidence>
<evidence type="ECO:0000313" key="2">
    <source>
        <dbReference type="EMBL" id="CAB4880275.1"/>
    </source>
</evidence>
<dbReference type="AlphaFoldDB" id="A0A6J7EGA5"/>
<dbReference type="EMBL" id="CAFBLS010000154">
    <property type="protein sequence ID" value="CAB4880275.1"/>
    <property type="molecule type" value="Genomic_DNA"/>
</dbReference>
<proteinExistence type="predicted"/>
<sequence length="232" mass="24812">MSERRNAPHAHGGVEHRIVLLLEARRIDDVPVLTDVFDDRFHRLFGVAHPSKGPRNRLVHDLHGPAADQLLELHEREVRLDARRVAVHHETDRSGGCQNRGLGVAPPVLLPQFQAGLPLLVGQPQHVAIKTRHVSDVVVCRSVLAHDALVPLLIAGVALIGADDAGELGAALVGSTGHEARDRRRERPATVGVVGQPGRHEQGAEVCIADAELPVPTSGVADGLGREVGKAD</sequence>
<reference evidence="2" key="1">
    <citation type="submission" date="2020-05" db="EMBL/GenBank/DDBJ databases">
        <authorList>
            <person name="Chiriac C."/>
            <person name="Salcher M."/>
            <person name="Ghai R."/>
            <person name="Kavagutti S V."/>
        </authorList>
    </citation>
    <scope>NUCLEOTIDE SEQUENCE</scope>
</reference>